<dbReference type="Proteomes" id="UP001597534">
    <property type="component" value="Unassembled WGS sequence"/>
</dbReference>
<comment type="caution">
    <text evidence="2">The sequence shown here is derived from an EMBL/GenBank/DDBJ whole genome shotgun (WGS) entry which is preliminary data.</text>
</comment>
<organism evidence="2 3">
    <name type="scientific">Flavobacterium chuncheonense</name>
    <dbReference type="NCBI Taxonomy" id="2026653"/>
    <lineage>
        <taxon>Bacteria</taxon>
        <taxon>Pseudomonadati</taxon>
        <taxon>Bacteroidota</taxon>
        <taxon>Flavobacteriia</taxon>
        <taxon>Flavobacteriales</taxon>
        <taxon>Flavobacteriaceae</taxon>
        <taxon>Flavobacterium</taxon>
    </lineage>
</organism>
<feature type="transmembrane region" description="Helical" evidence="1">
    <location>
        <begin position="67"/>
        <end position="89"/>
    </location>
</feature>
<proteinExistence type="predicted"/>
<name>A0ABW5YN28_9FLAO</name>
<feature type="transmembrane region" description="Helical" evidence="1">
    <location>
        <begin position="109"/>
        <end position="128"/>
    </location>
</feature>
<evidence type="ECO:0000313" key="2">
    <source>
        <dbReference type="EMBL" id="MFD2892365.1"/>
    </source>
</evidence>
<dbReference type="Pfam" id="PF10825">
    <property type="entry name" value="DUF2752"/>
    <property type="match status" value="1"/>
</dbReference>
<dbReference type="InterPro" id="IPR021215">
    <property type="entry name" value="DUF2752"/>
</dbReference>
<evidence type="ECO:0000313" key="3">
    <source>
        <dbReference type="Proteomes" id="UP001597534"/>
    </source>
</evidence>
<sequence length="134" mass="15290">MTKNKLYLFVLVACFVGYCWLLYTMNKVDEADFSACLFKNVTNIPCPSCGTTRAVAQIAKGHLFSSLLINPFGIIVALIMMVAPTWIIVDLLFNKDSFYRAYKQIELVINKRAVAVFLILLVLLNWYWNIKKGL</sequence>
<keyword evidence="1" id="KW-1133">Transmembrane helix</keyword>
<gene>
    <name evidence="2" type="ORF">ACFS5J_10115</name>
</gene>
<keyword evidence="1" id="KW-0812">Transmembrane</keyword>
<keyword evidence="3" id="KW-1185">Reference proteome</keyword>
<keyword evidence="1" id="KW-0472">Membrane</keyword>
<dbReference type="EMBL" id="JBHUPC010000013">
    <property type="protein sequence ID" value="MFD2892365.1"/>
    <property type="molecule type" value="Genomic_DNA"/>
</dbReference>
<feature type="transmembrane region" description="Helical" evidence="1">
    <location>
        <begin position="6"/>
        <end position="23"/>
    </location>
</feature>
<protein>
    <submittedName>
        <fullName evidence="2">DUF2752 domain-containing protein</fullName>
    </submittedName>
</protein>
<dbReference type="RefSeq" id="WP_379812012.1">
    <property type="nucleotide sequence ID" value="NZ_JBHUPC010000013.1"/>
</dbReference>
<reference evidence="3" key="1">
    <citation type="journal article" date="2019" name="Int. J. Syst. Evol. Microbiol.">
        <title>The Global Catalogue of Microorganisms (GCM) 10K type strain sequencing project: providing services to taxonomists for standard genome sequencing and annotation.</title>
        <authorList>
            <consortium name="The Broad Institute Genomics Platform"/>
            <consortium name="The Broad Institute Genome Sequencing Center for Infectious Disease"/>
            <person name="Wu L."/>
            <person name="Ma J."/>
        </authorList>
    </citation>
    <scope>NUCLEOTIDE SEQUENCE [LARGE SCALE GENOMIC DNA]</scope>
    <source>
        <strain evidence="3">KCTC 22671</strain>
    </source>
</reference>
<evidence type="ECO:0000256" key="1">
    <source>
        <dbReference type="SAM" id="Phobius"/>
    </source>
</evidence>
<accession>A0ABW5YN28</accession>